<accession>A0AA39JM13</accession>
<dbReference type="Proteomes" id="UP001175211">
    <property type="component" value="Unassembled WGS sequence"/>
</dbReference>
<keyword evidence="2" id="KW-1185">Reference proteome</keyword>
<dbReference type="EMBL" id="JAUEPS010000055">
    <property type="protein sequence ID" value="KAK0444206.1"/>
    <property type="molecule type" value="Genomic_DNA"/>
</dbReference>
<evidence type="ECO:0000313" key="1">
    <source>
        <dbReference type="EMBL" id="KAK0444206.1"/>
    </source>
</evidence>
<proteinExistence type="predicted"/>
<dbReference type="AlphaFoldDB" id="A0AA39JM13"/>
<sequence>MSHLSQASDFNARALPPKPFSAADLPEVHAAFNLCLSLEARAPLVPLPHRNHPAVVVCARVLGFTLIEAPSDDGRDHMANSINSGNNDKTLLALGKNYIERLLRSNLQRGEHLLRRSIPLVRISMIRRRLCKYILQQASLNYSTAKQAALVRDGFHCMIKTHLYEDQYFGRNESTIVAQDPECNVSTLRCVHILPEGLNSDLGSIEVPTDKSMMYMFGIHMEELNGAGIHRLENILTLNPSFRDFFDQLGLWLEAVDNQPNTYTVVSTLALPLPSPAYLAIHAACCRVAHLSGAAEYVEKVLQEEEEIREQVGSMCVLAEDGSSMDLLERYIAVHVV</sequence>
<dbReference type="RefSeq" id="XP_060324991.1">
    <property type="nucleotide sequence ID" value="XM_060480964.1"/>
</dbReference>
<evidence type="ECO:0008006" key="3">
    <source>
        <dbReference type="Google" id="ProtNLM"/>
    </source>
</evidence>
<protein>
    <recommendedName>
        <fullName evidence="3">HNH nuclease domain-containing protein</fullName>
    </recommendedName>
</protein>
<reference evidence="1" key="1">
    <citation type="submission" date="2023-06" db="EMBL/GenBank/DDBJ databases">
        <authorList>
            <consortium name="Lawrence Berkeley National Laboratory"/>
            <person name="Ahrendt S."/>
            <person name="Sahu N."/>
            <person name="Indic B."/>
            <person name="Wong-Bajracharya J."/>
            <person name="Merenyi Z."/>
            <person name="Ke H.-M."/>
            <person name="Monk M."/>
            <person name="Kocsube S."/>
            <person name="Drula E."/>
            <person name="Lipzen A."/>
            <person name="Balint B."/>
            <person name="Henrissat B."/>
            <person name="Andreopoulos B."/>
            <person name="Martin F.M."/>
            <person name="Harder C.B."/>
            <person name="Rigling D."/>
            <person name="Ford K.L."/>
            <person name="Foster G.D."/>
            <person name="Pangilinan J."/>
            <person name="Papanicolaou A."/>
            <person name="Barry K."/>
            <person name="LaButti K."/>
            <person name="Viragh M."/>
            <person name="Koriabine M."/>
            <person name="Yan M."/>
            <person name="Riley R."/>
            <person name="Champramary S."/>
            <person name="Plett K.L."/>
            <person name="Tsai I.J."/>
            <person name="Slot J."/>
            <person name="Sipos G."/>
            <person name="Plett J."/>
            <person name="Nagy L.G."/>
            <person name="Grigoriev I.V."/>
        </authorList>
    </citation>
    <scope>NUCLEOTIDE SEQUENCE</scope>
    <source>
        <strain evidence="1">CCBAS 213</strain>
    </source>
</reference>
<evidence type="ECO:0000313" key="2">
    <source>
        <dbReference type="Proteomes" id="UP001175211"/>
    </source>
</evidence>
<comment type="caution">
    <text evidence="1">The sequence shown here is derived from an EMBL/GenBank/DDBJ whole genome shotgun (WGS) entry which is preliminary data.</text>
</comment>
<name>A0AA39JM13_ARMTA</name>
<organism evidence="1 2">
    <name type="scientific">Armillaria tabescens</name>
    <name type="common">Ringless honey mushroom</name>
    <name type="synonym">Agaricus tabescens</name>
    <dbReference type="NCBI Taxonomy" id="1929756"/>
    <lineage>
        <taxon>Eukaryota</taxon>
        <taxon>Fungi</taxon>
        <taxon>Dikarya</taxon>
        <taxon>Basidiomycota</taxon>
        <taxon>Agaricomycotina</taxon>
        <taxon>Agaricomycetes</taxon>
        <taxon>Agaricomycetidae</taxon>
        <taxon>Agaricales</taxon>
        <taxon>Marasmiineae</taxon>
        <taxon>Physalacriaceae</taxon>
        <taxon>Desarmillaria</taxon>
    </lineage>
</organism>
<dbReference type="GeneID" id="85364512"/>
<gene>
    <name evidence="1" type="ORF">EV420DRAFT_1768324</name>
</gene>